<dbReference type="AlphaFoldDB" id="A0A316AR01"/>
<dbReference type="Proteomes" id="UP000245880">
    <property type="component" value="Unassembled WGS sequence"/>
</dbReference>
<keyword evidence="1" id="KW-0175">Coiled coil</keyword>
<keyword evidence="2" id="KW-0812">Transmembrane</keyword>
<keyword evidence="2" id="KW-1133">Transmembrane helix</keyword>
<reference evidence="3 4" key="1">
    <citation type="submission" date="2018-03" db="EMBL/GenBank/DDBJ databases">
        <title>Genomic Encyclopedia of Archaeal and Bacterial Type Strains, Phase II (KMG-II): from individual species to whole genera.</title>
        <authorList>
            <person name="Goeker M."/>
        </authorList>
    </citation>
    <scope>NUCLEOTIDE SEQUENCE [LARGE SCALE GENOMIC DNA]</scope>
    <source>
        <strain evidence="3 4">DSM 100346</strain>
    </source>
</reference>
<feature type="coiled-coil region" evidence="1">
    <location>
        <begin position="125"/>
        <end position="180"/>
    </location>
</feature>
<dbReference type="EMBL" id="QGDT01000001">
    <property type="protein sequence ID" value="PWJ59948.1"/>
    <property type="molecule type" value="Genomic_DNA"/>
</dbReference>
<evidence type="ECO:0000313" key="4">
    <source>
        <dbReference type="Proteomes" id="UP000245880"/>
    </source>
</evidence>
<keyword evidence="2" id="KW-0472">Membrane</keyword>
<gene>
    <name evidence="3" type="ORF">CLV98_101123</name>
</gene>
<name>A0A316AR01_9BACT</name>
<evidence type="ECO:0008006" key="5">
    <source>
        <dbReference type="Google" id="ProtNLM"/>
    </source>
</evidence>
<protein>
    <recommendedName>
        <fullName evidence="5">Anti-sigma-K factor rskA</fullName>
    </recommendedName>
</protein>
<proteinExistence type="predicted"/>
<sequence length="197" mass="22652">MKDKSGKKDHLERFVRDNRERFDQYEPSAQLWERIDRALPADVPSPNEKKKGWMLPLAGNWLRIAAGLVLALGLGMLLYLHEGDASDPTAQQQPSYDQEMSQYAQLIDQKRDEILKLTNHNPELRKAFSSDLQALEANYQSLKQDLGNAPNQEAMLQAMIQNLQWQIDLLNQQLDILQRFNNSTDENNKTDDHPAVI</sequence>
<feature type="transmembrane region" description="Helical" evidence="2">
    <location>
        <begin position="60"/>
        <end position="80"/>
    </location>
</feature>
<dbReference type="OrthoDB" id="1120747at2"/>
<comment type="caution">
    <text evidence="3">The sequence shown here is derived from an EMBL/GenBank/DDBJ whole genome shotgun (WGS) entry which is preliminary data.</text>
</comment>
<accession>A0A316AR01</accession>
<keyword evidence="4" id="KW-1185">Reference proteome</keyword>
<dbReference type="RefSeq" id="WP_109671942.1">
    <property type="nucleotide sequence ID" value="NZ_QGDT01000001.1"/>
</dbReference>
<evidence type="ECO:0000256" key="2">
    <source>
        <dbReference type="SAM" id="Phobius"/>
    </source>
</evidence>
<organism evidence="3 4">
    <name type="scientific">Dyadobacter jejuensis</name>
    <dbReference type="NCBI Taxonomy" id="1082580"/>
    <lineage>
        <taxon>Bacteria</taxon>
        <taxon>Pseudomonadati</taxon>
        <taxon>Bacteroidota</taxon>
        <taxon>Cytophagia</taxon>
        <taxon>Cytophagales</taxon>
        <taxon>Spirosomataceae</taxon>
        <taxon>Dyadobacter</taxon>
    </lineage>
</organism>
<evidence type="ECO:0000313" key="3">
    <source>
        <dbReference type="EMBL" id="PWJ59948.1"/>
    </source>
</evidence>
<evidence type="ECO:0000256" key="1">
    <source>
        <dbReference type="SAM" id="Coils"/>
    </source>
</evidence>